<evidence type="ECO:0000256" key="1">
    <source>
        <dbReference type="ARBA" id="ARBA00022452"/>
    </source>
</evidence>
<evidence type="ECO:0000313" key="7">
    <source>
        <dbReference type="EMBL" id="ENU92590.1"/>
    </source>
</evidence>
<keyword evidence="1" id="KW-0472">Membrane</keyword>
<evidence type="ECO:0008006" key="9">
    <source>
        <dbReference type="Google" id="ProtNLM"/>
    </source>
</evidence>
<feature type="compositionally biased region" description="Polar residues" evidence="4">
    <location>
        <begin position="96"/>
        <end position="108"/>
    </location>
</feature>
<dbReference type="PANTHER" id="PTHR34597:SF1">
    <property type="entry name" value="HEME_HEMOPEXIN TRANSPORTER PROTEIN HUXB"/>
    <property type="match status" value="1"/>
</dbReference>
<dbReference type="GO" id="GO:0008320">
    <property type="term" value="F:protein transmembrane transporter activity"/>
    <property type="evidence" value="ECO:0007669"/>
    <property type="project" value="TreeGrafter"/>
</dbReference>
<protein>
    <recommendedName>
        <fullName evidence="9">POTRA domain-containing protein</fullName>
    </recommendedName>
</protein>
<keyword evidence="1" id="KW-1134">Transmembrane beta strand</keyword>
<accession>N8UZ01</accession>
<dbReference type="GO" id="GO:0098046">
    <property type="term" value="C:type V protein secretion system complex"/>
    <property type="evidence" value="ECO:0007669"/>
    <property type="project" value="TreeGrafter"/>
</dbReference>
<evidence type="ECO:0000259" key="5">
    <source>
        <dbReference type="Pfam" id="PF03865"/>
    </source>
</evidence>
<gene>
    <name evidence="7" type="ORF">F971_01573</name>
</gene>
<keyword evidence="3" id="KW-0998">Cell outer membrane</keyword>
<dbReference type="HOGENOM" id="CLU_021521_2_2_6"/>
<sequence>MHHGFAILINLKIKVRGTDKNFEFLSVKSTRNKARLTMTLYFNKKKEMQYRSSYKFVWFVCIIGSSLTAQAETVVPDSGTITKQLSPAQFKETPKTDQQYLGSESSQKNYSQDQTPIWVTKVQIEGNQQIATAVLHELVKSLENKNNVLAELQLGAEKITQYYKKQGYFLAKAYLPQQKLENGTLIIRVLEGKLGKVILNNQSKTKDTTIQRYTDQIPVHQALQQQQSNQTLLLISDLSGVGQIQANLQAGEETGQTDLVLDILGQPVWLGRVGIDNSGSRYTGKYRLSGYLESNSLLGYGEKLAVQLLGSDQDLISGAMNIQFPIAGNGLLLGGGYSRTAYELGEQFKLLEAKGTSENYNLNLTYPLIRSQKTNLNLKLLAEKRKLFDEIAATDTETSKLIDASRIALNFSRMDDWGIGDVKGGINQLEVIATVGNLKIQSPSALNIDRLSAKTQGSFNKYELKLARQQRLTTSSWLTSELYGQLASKNLDSAEKISLAPMRAYPVAEGLGDQGWGASINIYYQFFPFLTPYLFHDIGQIQQNKNPYIEDKNSRTLASTGIGVSGGYRDFDYSMTLAWRNTSAAKSDQDQQPYFQFGAGWRF</sequence>
<dbReference type="InterPro" id="IPR051544">
    <property type="entry name" value="TPS_OM_transporter"/>
</dbReference>
<keyword evidence="2" id="KW-0812">Transmembrane</keyword>
<organism evidence="7 8">
    <name type="scientific">Acinetobacter vivianii</name>
    <dbReference type="NCBI Taxonomy" id="1776742"/>
    <lineage>
        <taxon>Bacteria</taxon>
        <taxon>Pseudomonadati</taxon>
        <taxon>Pseudomonadota</taxon>
        <taxon>Gammaproteobacteria</taxon>
        <taxon>Moraxellales</taxon>
        <taxon>Moraxellaceae</taxon>
        <taxon>Acinetobacter</taxon>
    </lineage>
</organism>
<dbReference type="AlphaFoldDB" id="N8UZ01"/>
<dbReference type="eggNOG" id="COG2831">
    <property type="taxonomic scope" value="Bacteria"/>
</dbReference>
<proteinExistence type="predicted"/>
<dbReference type="InterPro" id="IPR013686">
    <property type="entry name" value="Polypept-transport_assoc_ShlB"/>
</dbReference>
<dbReference type="Pfam" id="PF08479">
    <property type="entry name" value="POTRA_2"/>
    <property type="match status" value="1"/>
</dbReference>
<feature type="domain" description="Haemolysin activator HlyB C-terminal" evidence="5">
    <location>
        <begin position="255"/>
        <end position="566"/>
    </location>
</feature>
<evidence type="ECO:0000256" key="2">
    <source>
        <dbReference type="ARBA" id="ARBA00022692"/>
    </source>
</evidence>
<reference evidence="7 8" key="1">
    <citation type="submission" date="2013-02" db="EMBL/GenBank/DDBJ databases">
        <title>The Genome Sequence of Acinetobacter sp. NIPH 758.</title>
        <authorList>
            <consortium name="The Broad Institute Genome Sequencing Platform"/>
            <consortium name="The Broad Institute Genome Sequencing Center for Infectious Disease"/>
            <person name="Cerqueira G."/>
            <person name="Feldgarden M."/>
            <person name="Courvalin P."/>
            <person name="Perichon B."/>
            <person name="Grillot-Courvalin C."/>
            <person name="Clermont D."/>
            <person name="Rocha E."/>
            <person name="Yoon E.-J."/>
            <person name="Nemec A."/>
            <person name="Walker B."/>
            <person name="Young S.K."/>
            <person name="Zeng Q."/>
            <person name="Gargeya S."/>
            <person name="Fitzgerald M."/>
            <person name="Haas B."/>
            <person name="Abouelleil A."/>
            <person name="Alvarado L."/>
            <person name="Arachchi H.M."/>
            <person name="Berlin A.M."/>
            <person name="Chapman S.B."/>
            <person name="Dewar J."/>
            <person name="Goldberg J."/>
            <person name="Griggs A."/>
            <person name="Gujja S."/>
            <person name="Hansen M."/>
            <person name="Howarth C."/>
            <person name="Imamovic A."/>
            <person name="Larimer J."/>
            <person name="McCowan C."/>
            <person name="Murphy C."/>
            <person name="Neiman D."/>
            <person name="Pearson M."/>
            <person name="Priest M."/>
            <person name="Roberts A."/>
            <person name="Saif S."/>
            <person name="Shea T."/>
            <person name="Sisk P."/>
            <person name="Sykes S."/>
            <person name="Wortman J."/>
            <person name="Nusbaum C."/>
            <person name="Birren B."/>
        </authorList>
    </citation>
    <scope>NUCLEOTIDE SEQUENCE [LARGE SCALE GENOMIC DNA]</scope>
    <source>
        <strain evidence="7 8">NIPH 758</strain>
    </source>
</reference>
<dbReference type="InterPro" id="IPR005565">
    <property type="entry name" value="Hemolysn_activator_HlyB_C"/>
</dbReference>
<name>N8UZ01_9GAMM</name>
<comment type="caution">
    <text evidence="7">The sequence shown here is derived from an EMBL/GenBank/DDBJ whole genome shotgun (WGS) entry which is preliminary data.</text>
</comment>
<dbReference type="PANTHER" id="PTHR34597">
    <property type="entry name" value="SLR1661 PROTEIN"/>
    <property type="match status" value="1"/>
</dbReference>
<evidence type="ECO:0000256" key="4">
    <source>
        <dbReference type="SAM" id="MobiDB-lite"/>
    </source>
</evidence>
<evidence type="ECO:0000259" key="6">
    <source>
        <dbReference type="Pfam" id="PF08479"/>
    </source>
</evidence>
<dbReference type="Proteomes" id="UP000013049">
    <property type="component" value="Unassembled WGS sequence"/>
</dbReference>
<feature type="domain" description="Polypeptide-transport-associated ShlB-type" evidence="6">
    <location>
        <begin position="119"/>
        <end position="192"/>
    </location>
</feature>
<dbReference type="PATRIC" id="fig|1217712.3.peg.1510"/>
<dbReference type="EMBL" id="APPC01000016">
    <property type="protein sequence ID" value="ENU92590.1"/>
    <property type="molecule type" value="Genomic_DNA"/>
</dbReference>
<evidence type="ECO:0000313" key="8">
    <source>
        <dbReference type="Proteomes" id="UP000013049"/>
    </source>
</evidence>
<dbReference type="Gene3D" id="3.10.20.310">
    <property type="entry name" value="membrane protein fhac"/>
    <property type="match status" value="1"/>
</dbReference>
<feature type="region of interest" description="Disordered" evidence="4">
    <location>
        <begin position="87"/>
        <end position="108"/>
    </location>
</feature>
<evidence type="ECO:0000256" key="3">
    <source>
        <dbReference type="ARBA" id="ARBA00023237"/>
    </source>
</evidence>
<dbReference type="Gene3D" id="2.40.160.50">
    <property type="entry name" value="membrane protein fhac: a member of the omp85/tpsb transporter family"/>
    <property type="match status" value="1"/>
</dbReference>
<dbReference type="Pfam" id="PF03865">
    <property type="entry name" value="ShlB"/>
    <property type="match status" value="1"/>
</dbReference>
<dbReference type="GO" id="GO:0046819">
    <property type="term" value="P:protein secretion by the type V secretion system"/>
    <property type="evidence" value="ECO:0007669"/>
    <property type="project" value="TreeGrafter"/>
</dbReference>